<dbReference type="PANTHER" id="PTHR10807:SF128">
    <property type="entry name" value="PHOSPHATIDYLINOSITOL-3,5-BISPHOSPHATE 3-PHOSPHATASE"/>
    <property type="match status" value="1"/>
</dbReference>
<dbReference type="GO" id="GO:0004438">
    <property type="term" value="F:phosphatidylinositol-3-phosphate phosphatase activity"/>
    <property type="evidence" value="ECO:0007669"/>
    <property type="project" value="TreeGrafter"/>
</dbReference>
<dbReference type="CDD" id="cd13223">
    <property type="entry name" value="PH-GRAM_MTM-like"/>
    <property type="match status" value="1"/>
</dbReference>
<comment type="similarity">
    <text evidence="3">Belongs to the protein-tyrosine phosphatase family. Non-receptor class myotubularin subfamily.</text>
</comment>
<dbReference type="GO" id="GO:0046856">
    <property type="term" value="P:phosphatidylinositol dephosphorylation"/>
    <property type="evidence" value="ECO:0007669"/>
    <property type="project" value="TreeGrafter"/>
</dbReference>
<name>A0A915B2A9_PARUN</name>
<dbReference type="InterPro" id="IPR004182">
    <property type="entry name" value="GRAM"/>
</dbReference>
<dbReference type="Pfam" id="PF02893">
    <property type="entry name" value="GRAM"/>
    <property type="match status" value="1"/>
</dbReference>
<evidence type="ECO:0000256" key="8">
    <source>
        <dbReference type="PIRSR" id="PIRSR630564-2"/>
    </source>
</evidence>
<evidence type="ECO:0000256" key="2">
    <source>
        <dbReference type="ARBA" id="ARBA00004496"/>
    </source>
</evidence>
<dbReference type="EC" id="3.1.3.95" evidence="4"/>
<keyword evidence="11" id="KW-1185">Reference proteome</keyword>
<evidence type="ECO:0000256" key="3">
    <source>
        <dbReference type="ARBA" id="ARBA00007471"/>
    </source>
</evidence>
<evidence type="ECO:0000259" key="9">
    <source>
        <dbReference type="PROSITE" id="PS50056"/>
    </source>
</evidence>
<evidence type="ECO:0000256" key="7">
    <source>
        <dbReference type="PIRSR" id="PIRSR630564-1"/>
    </source>
</evidence>
<dbReference type="GO" id="GO:0016020">
    <property type="term" value="C:membrane"/>
    <property type="evidence" value="ECO:0007669"/>
    <property type="project" value="TreeGrafter"/>
</dbReference>
<dbReference type="Pfam" id="PF06602">
    <property type="entry name" value="Myotub-related"/>
    <property type="match status" value="1"/>
</dbReference>
<feature type="active site" description="Phosphocysteine intermediate" evidence="7">
    <location>
        <position position="431"/>
    </location>
</feature>
<dbReference type="PROSITE" id="PS50056">
    <property type="entry name" value="TYR_PHOSPHATASE_2"/>
    <property type="match status" value="1"/>
</dbReference>
<keyword evidence="6" id="KW-0443">Lipid metabolism</keyword>
<dbReference type="InterPro" id="IPR016130">
    <property type="entry name" value="Tyr_Pase_AS"/>
</dbReference>
<feature type="binding site" evidence="8">
    <location>
        <begin position="369"/>
        <end position="370"/>
    </location>
    <ligand>
        <name>substrate</name>
    </ligand>
</feature>
<dbReference type="InterPro" id="IPR010569">
    <property type="entry name" value="Myotubularin-like_Pase_dom"/>
</dbReference>
<evidence type="ECO:0000256" key="5">
    <source>
        <dbReference type="ARBA" id="ARBA00022490"/>
    </source>
</evidence>
<sequence>LYGSVRFFRDEHFSFQCVRCEPISRLFYIPMIRNGGGGVVMSSVDDSSDDGDFRSDVLSAVGMSPGRNPSICSSQIHMKQTSERSWLLPGEKVQIEESNIGYMSAVGKIGGRVFVTNYRLRFEAKDNSVKASKCCQFDVPLGCISRVEKVGYSTVSRGEDSYGLEITCKDMRNIRFTHQQTNHSRRPLYESLQKFAFPVSSKLPFFAMVYRPDWAFDGWTLYDSMKEFQRMNVPNETWRVTKINDRYEFADTYPSLLAVPAAALAEGDDFLHKVGEFRSKQRIPVLSWLNPVTQAAITRSSQPMVGVTSRKSAEDEKYLQMIIEANAHAHQLLIFDARPVVNAKVNKAKGGGFEDSYANCRLIFLDIQNIHVVRESLRKLKDASFPRVDEKNWLRMLDETKWLTHIQTILDGATQIAREVEDNNASVLVHCSDGWDRTAQLTSVAMVELDPYYRTINGFAVLIEKEWCSFGHKFAHRVGHGEDKHGDSERSPIFVQFIDCVWQLMVQFPYAFEFNTSLLVVILDELYACRFGTFLYNTEKQRHRDQRVKENTVSLWSYVDANRRSFLNPLYNRFPRFVDVLRPNTKMPRIRPWKEYYFRYNPRIVAQDRIDVEPLVNEKILQRLEALNALVEAREQIVSKATQPPPLRT</sequence>
<feature type="binding site" evidence="8">
    <location>
        <begin position="431"/>
        <end position="437"/>
    </location>
    <ligand>
        <name>substrate</name>
    </ligand>
</feature>
<evidence type="ECO:0000259" key="10">
    <source>
        <dbReference type="PROSITE" id="PS51339"/>
    </source>
</evidence>
<accession>A0A915B2A9</accession>
<dbReference type="InterPro" id="IPR000387">
    <property type="entry name" value="Tyr_Pase_dom"/>
</dbReference>
<dbReference type="PANTHER" id="PTHR10807">
    <property type="entry name" value="MYOTUBULARIN-RELATED"/>
    <property type="match status" value="1"/>
</dbReference>
<feature type="domain" description="Myotubularin phosphatase" evidence="10">
    <location>
        <begin position="218"/>
        <end position="597"/>
    </location>
</feature>
<dbReference type="Gene3D" id="2.30.29.30">
    <property type="entry name" value="Pleckstrin-homology domain (PH domain)/Phosphotyrosine-binding domain (PTB)"/>
    <property type="match status" value="1"/>
</dbReference>
<dbReference type="GO" id="GO:0005737">
    <property type="term" value="C:cytoplasm"/>
    <property type="evidence" value="ECO:0007669"/>
    <property type="project" value="UniProtKB-SubCell"/>
</dbReference>
<dbReference type="InterPro" id="IPR003595">
    <property type="entry name" value="Tyr_Pase_cat"/>
</dbReference>
<dbReference type="WBParaSite" id="PgR022X_g099_t01">
    <property type="protein sequence ID" value="PgR022X_g099_t01"/>
    <property type="gene ID" value="PgR022X_g099"/>
</dbReference>
<dbReference type="SMART" id="SM00404">
    <property type="entry name" value="PTPc_motif"/>
    <property type="match status" value="1"/>
</dbReference>
<evidence type="ECO:0000256" key="1">
    <source>
        <dbReference type="ARBA" id="ARBA00004184"/>
    </source>
</evidence>
<dbReference type="GO" id="GO:0052629">
    <property type="term" value="F:phosphatidylinositol-3,5-bisphosphate 3-phosphatase activity"/>
    <property type="evidence" value="ECO:0007669"/>
    <property type="project" value="UniProtKB-EC"/>
</dbReference>
<reference evidence="12" key="1">
    <citation type="submission" date="2022-11" db="UniProtKB">
        <authorList>
            <consortium name="WormBaseParasite"/>
        </authorList>
    </citation>
    <scope>IDENTIFICATION</scope>
</reference>
<evidence type="ECO:0000256" key="4">
    <source>
        <dbReference type="ARBA" id="ARBA00012903"/>
    </source>
</evidence>
<evidence type="ECO:0000256" key="6">
    <source>
        <dbReference type="ARBA" id="ARBA00023098"/>
    </source>
</evidence>
<dbReference type="InterPro" id="IPR011993">
    <property type="entry name" value="PH-like_dom_sf"/>
</dbReference>
<keyword evidence="5" id="KW-0963">Cytoplasm</keyword>
<dbReference type="PROSITE" id="PS51339">
    <property type="entry name" value="PPASE_MYOTUBULARIN"/>
    <property type="match status" value="1"/>
</dbReference>
<evidence type="ECO:0000313" key="12">
    <source>
        <dbReference type="WBParaSite" id="PgR022X_g099_t01"/>
    </source>
</evidence>
<proteinExistence type="inferred from homology"/>
<evidence type="ECO:0000313" key="11">
    <source>
        <dbReference type="Proteomes" id="UP000887569"/>
    </source>
</evidence>
<feature type="binding site" evidence="8">
    <location>
        <begin position="346"/>
        <end position="349"/>
    </location>
    <ligand>
        <name>substrate</name>
    </ligand>
</feature>
<dbReference type="GO" id="GO:0012505">
    <property type="term" value="C:endomembrane system"/>
    <property type="evidence" value="ECO:0007669"/>
    <property type="project" value="UniProtKB-SubCell"/>
</dbReference>
<organism evidence="11 12">
    <name type="scientific">Parascaris univalens</name>
    <name type="common">Nematode worm</name>
    <dbReference type="NCBI Taxonomy" id="6257"/>
    <lineage>
        <taxon>Eukaryota</taxon>
        <taxon>Metazoa</taxon>
        <taxon>Ecdysozoa</taxon>
        <taxon>Nematoda</taxon>
        <taxon>Chromadorea</taxon>
        <taxon>Rhabditida</taxon>
        <taxon>Spirurina</taxon>
        <taxon>Ascaridomorpha</taxon>
        <taxon>Ascaridoidea</taxon>
        <taxon>Ascarididae</taxon>
        <taxon>Parascaris</taxon>
    </lineage>
</organism>
<dbReference type="Proteomes" id="UP000887569">
    <property type="component" value="Unplaced"/>
</dbReference>
<dbReference type="InterPro" id="IPR030564">
    <property type="entry name" value="Myotubularin"/>
</dbReference>
<comment type="subcellular location">
    <subcellularLocation>
        <location evidence="2">Cytoplasm</location>
    </subcellularLocation>
    <subcellularLocation>
        <location evidence="1">Endomembrane system</location>
        <topology evidence="1">Peripheral membrane protein</topology>
    </subcellularLocation>
</comment>
<protein>
    <recommendedName>
        <fullName evidence="4">phosphatidylinositol-3,5-bisphosphate 3-phosphatase</fullName>
        <ecNumber evidence="4">3.1.3.95</ecNumber>
    </recommendedName>
</protein>
<dbReference type="PROSITE" id="PS00383">
    <property type="entry name" value="TYR_PHOSPHATASE_1"/>
    <property type="match status" value="1"/>
</dbReference>
<dbReference type="AlphaFoldDB" id="A0A915B2A9"/>
<dbReference type="SUPFAM" id="SSF52799">
    <property type="entry name" value="(Phosphotyrosine protein) phosphatases II"/>
    <property type="match status" value="1"/>
</dbReference>
<dbReference type="InterPro" id="IPR029021">
    <property type="entry name" value="Prot-tyrosine_phosphatase-like"/>
</dbReference>
<dbReference type="SUPFAM" id="SSF50729">
    <property type="entry name" value="PH domain-like"/>
    <property type="match status" value="1"/>
</dbReference>
<feature type="domain" description="Tyrosine specific protein phosphatases" evidence="9">
    <location>
        <begin position="407"/>
        <end position="448"/>
    </location>
</feature>